<comment type="caution">
    <text evidence="1">The sequence shown here is derived from an EMBL/GenBank/DDBJ whole genome shotgun (WGS) entry which is preliminary data.</text>
</comment>
<gene>
    <name evidence="1" type="ORF">Amon02_001011800</name>
</gene>
<protein>
    <submittedName>
        <fullName evidence="1">Unnamed protein product</fullName>
    </submittedName>
</protein>
<accession>A0ACB5TWM4</accession>
<name>A0ACB5TWM4_AMBMO</name>
<evidence type="ECO:0000313" key="2">
    <source>
        <dbReference type="Proteomes" id="UP001165064"/>
    </source>
</evidence>
<reference evidence="1" key="1">
    <citation type="submission" date="2023-04" db="EMBL/GenBank/DDBJ databases">
        <title>Ambrosiozyma monospora NBRC 10751.</title>
        <authorList>
            <person name="Ichikawa N."/>
            <person name="Sato H."/>
            <person name="Tonouchi N."/>
        </authorList>
    </citation>
    <scope>NUCLEOTIDE SEQUENCE</scope>
    <source>
        <strain evidence="1">NBRC 10751</strain>
    </source>
</reference>
<dbReference type="Proteomes" id="UP001165064">
    <property type="component" value="Unassembled WGS sequence"/>
</dbReference>
<evidence type="ECO:0000313" key="1">
    <source>
        <dbReference type="EMBL" id="GME96924.1"/>
    </source>
</evidence>
<organism evidence="1 2">
    <name type="scientific">Ambrosiozyma monospora</name>
    <name type="common">Yeast</name>
    <name type="synonym">Endomycopsis monosporus</name>
    <dbReference type="NCBI Taxonomy" id="43982"/>
    <lineage>
        <taxon>Eukaryota</taxon>
        <taxon>Fungi</taxon>
        <taxon>Dikarya</taxon>
        <taxon>Ascomycota</taxon>
        <taxon>Saccharomycotina</taxon>
        <taxon>Pichiomycetes</taxon>
        <taxon>Pichiales</taxon>
        <taxon>Pichiaceae</taxon>
        <taxon>Ambrosiozyma</taxon>
    </lineage>
</organism>
<sequence length="301" mass="33150">MSRKKNAVYCWNATTGSVQLAAECDFIVASIRWSQDGVYLSVGLEDGSIEIWNYETNEKLRTMVGHDSRVSAHAWNEHIITSGSRSGQMFHHDVRIADHITSSLNGHIAEVCGIEWRSDGTQFASGGNDNVVNIWDARTSIPQFVKTAHSAAVKALAWSPTQTSLLATGGGSSCKKIHFWNTTTGARVNTIETESQVSSLKWGYSQGIGTEISATHGFPNNDITVYSYPTLQKTGVIMNAHESRVLNSCLSPDGTTLATLAADENLKFWKLFDVRQNEDDFYNGHTRNGTKSVEDLMLTLR</sequence>
<proteinExistence type="predicted"/>
<keyword evidence="2" id="KW-1185">Reference proteome</keyword>
<dbReference type="EMBL" id="BSXS01009928">
    <property type="protein sequence ID" value="GME96924.1"/>
    <property type="molecule type" value="Genomic_DNA"/>
</dbReference>